<keyword evidence="1" id="KW-0472">Membrane</keyword>
<feature type="transmembrane region" description="Helical" evidence="1">
    <location>
        <begin position="33"/>
        <end position="51"/>
    </location>
</feature>
<sequence>MADVVTRVRQELAQKYGPMMIQWYEAVDWHEPLIVGLLVFHLLLLVGVLAFRKVYFIQVALFVFICGTIGLSERLNGLGQTHWRVFATQNYFDKNGVFMGIFVAGPLLVTGFVQLLSNMHTMAHLVVAVKRHEYKEELAKKGTKKKTQ</sequence>
<accession>A0A1V9ZJI7</accession>
<evidence type="ECO:0000256" key="1">
    <source>
        <dbReference type="SAM" id="Phobius"/>
    </source>
</evidence>
<feature type="transmembrane region" description="Helical" evidence="1">
    <location>
        <begin position="56"/>
        <end position="76"/>
    </location>
</feature>
<dbReference type="OrthoDB" id="411535at2759"/>
<comment type="caution">
    <text evidence="2">The sequence shown here is derived from an EMBL/GenBank/DDBJ whole genome shotgun (WGS) entry which is preliminary data.</text>
</comment>
<evidence type="ECO:0000313" key="3">
    <source>
        <dbReference type="Proteomes" id="UP000243579"/>
    </source>
</evidence>
<dbReference type="Pfam" id="PF14770">
    <property type="entry name" value="TMEM18"/>
    <property type="match status" value="1"/>
</dbReference>
<gene>
    <name evidence="2" type="ORF">ACHHYP_09046</name>
</gene>
<proteinExistence type="predicted"/>
<dbReference type="InterPro" id="IPR026721">
    <property type="entry name" value="TMEM18"/>
</dbReference>
<keyword evidence="1" id="KW-0812">Transmembrane</keyword>
<reference evidence="2 3" key="1">
    <citation type="journal article" date="2014" name="Genome Biol. Evol.">
        <title>The secreted proteins of Achlya hypogyna and Thraustotheca clavata identify the ancestral oomycete secretome and reveal gene acquisitions by horizontal gene transfer.</title>
        <authorList>
            <person name="Misner I."/>
            <person name="Blouin N."/>
            <person name="Leonard G."/>
            <person name="Richards T.A."/>
            <person name="Lane C.E."/>
        </authorList>
    </citation>
    <scope>NUCLEOTIDE SEQUENCE [LARGE SCALE GENOMIC DNA]</scope>
    <source>
        <strain evidence="2 3">ATCC 48635</strain>
    </source>
</reference>
<dbReference type="EMBL" id="JNBR01000089">
    <property type="protein sequence ID" value="OQR98153.1"/>
    <property type="molecule type" value="Genomic_DNA"/>
</dbReference>
<keyword evidence="3" id="KW-1185">Reference proteome</keyword>
<keyword evidence="1" id="KW-1133">Transmembrane helix</keyword>
<dbReference type="AlphaFoldDB" id="A0A1V9ZJI7"/>
<protein>
    <submittedName>
        <fullName evidence="2">Uncharacterized protein</fullName>
    </submittedName>
</protein>
<organism evidence="2 3">
    <name type="scientific">Achlya hypogyna</name>
    <name type="common">Oomycete</name>
    <name type="synonym">Protoachlya hypogyna</name>
    <dbReference type="NCBI Taxonomy" id="1202772"/>
    <lineage>
        <taxon>Eukaryota</taxon>
        <taxon>Sar</taxon>
        <taxon>Stramenopiles</taxon>
        <taxon>Oomycota</taxon>
        <taxon>Saprolegniomycetes</taxon>
        <taxon>Saprolegniales</taxon>
        <taxon>Achlyaceae</taxon>
        <taxon>Achlya</taxon>
    </lineage>
</organism>
<evidence type="ECO:0000313" key="2">
    <source>
        <dbReference type="EMBL" id="OQR98153.1"/>
    </source>
</evidence>
<name>A0A1V9ZJI7_ACHHY</name>
<feature type="transmembrane region" description="Helical" evidence="1">
    <location>
        <begin position="96"/>
        <end position="116"/>
    </location>
</feature>
<dbReference type="Proteomes" id="UP000243579">
    <property type="component" value="Unassembled WGS sequence"/>
</dbReference>